<protein>
    <submittedName>
        <fullName evidence="1">Uncharacterized protein</fullName>
    </submittedName>
</protein>
<reference evidence="1 2" key="1">
    <citation type="journal article" date="2016" name="Mol. Biol. Evol.">
        <title>Comparative Genomics of Early-Diverging Mushroom-Forming Fungi Provides Insights into the Origins of Lignocellulose Decay Capabilities.</title>
        <authorList>
            <person name="Nagy L.G."/>
            <person name="Riley R."/>
            <person name="Tritt A."/>
            <person name="Adam C."/>
            <person name="Daum C."/>
            <person name="Floudas D."/>
            <person name="Sun H."/>
            <person name="Yadav J.S."/>
            <person name="Pangilinan J."/>
            <person name="Larsson K.H."/>
            <person name="Matsuura K."/>
            <person name="Barry K."/>
            <person name="Labutti K."/>
            <person name="Kuo R."/>
            <person name="Ohm R.A."/>
            <person name="Bhattacharya S.S."/>
            <person name="Shirouzu T."/>
            <person name="Yoshinaga Y."/>
            <person name="Martin F.M."/>
            <person name="Grigoriev I.V."/>
            <person name="Hibbett D.S."/>
        </authorList>
    </citation>
    <scope>NUCLEOTIDE SEQUENCE [LARGE SCALE GENOMIC DNA]</scope>
    <source>
        <strain evidence="1 2">L-15889</strain>
    </source>
</reference>
<dbReference type="EMBL" id="KV429086">
    <property type="protein sequence ID" value="KZT66647.1"/>
    <property type="molecule type" value="Genomic_DNA"/>
</dbReference>
<name>A0A165N8A7_9APHY</name>
<organism evidence="1 2">
    <name type="scientific">Daedalea quercina L-15889</name>
    <dbReference type="NCBI Taxonomy" id="1314783"/>
    <lineage>
        <taxon>Eukaryota</taxon>
        <taxon>Fungi</taxon>
        <taxon>Dikarya</taxon>
        <taxon>Basidiomycota</taxon>
        <taxon>Agaricomycotina</taxon>
        <taxon>Agaricomycetes</taxon>
        <taxon>Polyporales</taxon>
        <taxon>Fomitopsis</taxon>
    </lineage>
</organism>
<sequence length="112" mass="12854">MTWIQYTRQEDELSISENGDGRKEESSLSIMIFSRAYICGLHAKTDKRFRQSCREVIYRSSRVVFLVCTVIPLLQSPDVAYICQEPSIGVRSRFRRSVLVEVHTNGADSFST</sequence>
<evidence type="ECO:0000313" key="1">
    <source>
        <dbReference type="EMBL" id="KZT66647.1"/>
    </source>
</evidence>
<accession>A0A165N8A7</accession>
<dbReference type="AlphaFoldDB" id="A0A165N8A7"/>
<dbReference type="Proteomes" id="UP000076727">
    <property type="component" value="Unassembled WGS sequence"/>
</dbReference>
<evidence type="ECO:0000313" key="2">
    <source>
        <dbReference type="Proteomes" id="UP000076727"/>
    </source>
</evidence>
<keyword evidence="2" id="KW-1185">Reference proteome</keyword>
<gene>
    <name evidence="1" type="ORF">DAEQUDRAFT_730058</name>
</gene>
<proteinExistence type="predicted"/>